<keyword evidence="1" id="KW-0472">Membrane</keyword>
<evidence type="ECO:0000256" key="1">
    <source>
        <dbReference type="SAM" id="Phobius"/>
    </source>
</evidence>
<keyword evidence="1" id="KW-1133">Transmembrane helix</keyword>
<sequence length="107" mass="11271">MFRSIMNTAVEASQSIQKESDKFASGLAVITIVLAAVRFAATKDPVMAWVALLEELGILGIFASISVGFASWAPNFYKWFVSLANDIGGADMTSAHSHHGNAAGPGL</sequence>
<dbReference type="EMBL" id="MWML01001063">
    <property type="protein sequence ID" value="TCF99511.1"/>
    <property type="molecule type" value="Genomic_DNA"/>
</dbReference>
<evidence type="ECO:0000313" key="2">
    <source>
        <dbReference type="EMBL" id="TCF99511.1"/>
    </source>
</evidence>
<comment type="caution">
    <text evidence="2">The sequence shown here is derived from an EMBL/GenBank/DDBJ whole genome shotgun (WGS) entry which is preliminary data.</text>
</comment>
<dbReference type="Proteomes" id="UP000294200">
    <property type="component" value="Unassembled WGS sequence"/>
</dbReference>
<accession>A0A4R0WU38</accession>
<protein>
    <submittedName>
        <fullName evidence="2">Uncharacterized protein</fullName>
    </submittedName>
</protein>
<name>A0A4R0WU38_9BURK</name>
<reference evidence="2 3" key="1">
    <citation type="submission" date="2017-02" db="EMBL/GenBank/DDBJ databases">
        <title>Paraburkholderia sophoroidis sp. nov. and Paraburkholderia steynii sp. nov. rhizobial symbionts of the fynbos legume Hypocalyptus sophoroides.</title>
        <authorList>
            <person name="Steenkamp E.T."/>
            <person name="Beukes C.W."/>
            <person name="Van Zyl E."/>
            <person name="Avontuur J."/>
            <person name="Chan W.Y."/>
            <person name="Hassen A."/>
            <person name="Palmer M."/>
            <person name="Mthombeni L."/>
            <person name="Phalane F."/>
            <person name="Sereme K."/>
            <person name="Venter S.N."/>
        </authorList>
    </citation>
    <scope>NUCLEOTIDE SEQUENCE [LARGE SCALE GENOMIC DNA]</scope>
    <source>
        <strain evidence="2 3">HC1.1ba</strain>
    </source>
</reference>
<keyword evidence="3" id="KW-1185">Reference proteome</keyword>
<proteinExistence type="predicted"/>
<evidence type="ECO:0000313" key="3">
    <source>
        <dbReference type="Proteomes" id="UP000294200"/>
    </source>
</evidence>
<gene>
    <name evidence="2" type="ORF">BZM27_54900</name>
</gene>
<organism evidence="2 3">
    <name type="scientific">Paraburkholderia steynii</name>
    <dbReference type="NCBI Taxonomy" id="1245441"/>
    <lineage>
        <taxon>Bacteria</taxon>
        <taxon>Pseudomonadati</taxon>
        <taxon>Pseudomonadota</taxon>
        <taxon>Betaproteobacteria</taxon>
        <taxon>Burkholderiales</taxon>
        <taxon>Burkholderiaceae</taxon>
        <taxon>Paraburkholderia</taxon>
    </lineage>
</organism>
<dbReference type="AlphaFoldDB" id="A0A4R0WU38"/>
<keyword evidence="1" id="KW-0812">Transmembrane</keyword>
<feature type="transmembrane region" description="Helical" evidence="1">
    <location>
        <begin position="23"/>
        <end position="41"/>
    </location>
</feature>
<feature type="transmembrane region" description="Helical" evidence="1">
    <location>
        <begin position="47"/>
        <end position="70"/>
    </location>
</feature>